<dbReference type="KEGG" id="bon:A361_14915"/>
<dbReference type="EMBL" id="CP015506">
    <property type="protein sequence ID" value="AND40387.1"/>
    <property type="molecule type" value="Genomic_DNA"/>
</dbReference>
<sequence length="287" mass="32313">MVLKEVIEKEFNNLSKGQQKAAKYLLDHPKDFAVKSAGEIGKRIGVSETTVIRFCYSIQLSGYSELQKMVREQLLKANSTLGQYFTSKVELAEKPEFLASVMEKDCLHIRETIQNISQDDFDVLVERLIKTKKIYVTGLRSSFAAASWLSFTLGVVRGNAKLIRPDTDDLLLTITEMDKEATFIAISFDRYMKDTIKMAELAKKQGAFVIGITDSAIAPIKEHADLLFHIHSSEKSTIDAVPALFSFLNAVIAGVSIQDGDRFQKRKEQYEKLDSEHFFIQPGGKMD</sequence>
<dbReference type="InterPro" id="IPR000281">
    <property type="entry name" value="HTH_RpiR"/>
</dbReference>
<accession>A0A160MBV2</accession>
<feature type="domain" description="HTH rpiR-type" evidence="4">
    <location>
        <begin position="1"/>
        <end position="77"/>
    </location>
</feature>
<evidence type="ECO:0000259" key="5">
    <source>
        <dbReference type="PROSITE" id="PS51464"/>
    </source>
</evidence>
<proteinExistence type="predicted"/>
<dbReference type="InterPro" id="IPR047640">
    <property type="entry name" value="RpiR-like"/>
</dbReference>
<dbReference type="SUPFAM" id="SSF53697">
    <property type="entry name" value="SIS domain"/>
    <property type="match status" value="1"/>
</dbReference>
<dbReference type="Proteomes" id="UP000077856">
    <property type="component" value="Chromosome"/>
</dbReference>
<organism evidence="6 7">
    <name type="scientific">Cytobacillus oceanisediminis 2691</name>
    <dbReference type="NCBI Taxonomy" id="1196031"/>
    <lineage>
        <taxon>Bacteria</taxon>
        <taxon>Bacillati</taxon>
        <taxon>Bacillota</taxon>
        <taxon>Bacilli</taxon>
        <taxon>Bacillales</taxon>
        <taxon>Bacillaceae</taxon>
        <taxon>Cytobacillus</taxon>
    </lineage>
</organism>
<evidence type="ECO:0000259" key="4">
    <source>
        <dbReference type="PROSITE" id="PS51071"/>
    </source>
</evidence>
<dbReference type="Pfam" id="PF01380">
    <property type="entry name" value="SIS"/>
    <property type="match status" value="1"/>
</dbReference>
<keyword evidence="1" id="KW-0805">Transcription regulation</keyword>
<dbReference type="InterPro" id="IPR035472">
    <property type="entry name" value="RpiR-like_SIS"/>
</dbReference>
<reference evidence="6 7" key="1">
    <citation type="submission" date="2016-04" db="EMBL/GenBank/DDBJ databases">
        <title>Complete genome sequence of Bacillus oceanisediminis strain 2691.</title>
        <authorList>
            <person name="Jeong H."/>
            <person name="Kim H.J."/>
            <person name="Lee D.-W."/>
        </authorList>
    </citation>
    <scope>NUCLEOTIDE SEQUENCE [LARGE SCALE GENOMIC DNA]</scope>
    <source>
        <strain evidence="6 7">2691</strain>
    </source>
</reference>
<dbReference type="PROSITE" id="PS51464">
    <property type="entry name" value="SIS"/>
    <property type="match status" value="1"/>
</dbReference>
<evidence type="ECO:0000256" key="2">
    <source>
        <dbReference type="ARBA" id="ARBA00023125"/>
    </source>
</evidence>
<name>A0A160MBV2_9BACI</name>
<dbReference type="GO" id="GO:1901135">
    <property type="term" value="P:carbohydrate derivative metabolic process"/>
    <property type="evidence" value="ECO:0007669"/>
    <property type="project" value="InterPro"/>
</dbReference>
<dbReference type="AlphaFoldDB" id="A0A160MBV2"/>
<dbReference type="InterPro" id="IPR009057">
    <property type="entry name" value="Homeodomain-like_sf"/>
</dbReference>
<dbReference type="InterPro" id="IPR036388">
    <property type="entry name" value="WH-like_DNA-bd_sf"/>
</dbReference>
<dbReference type="RefSeq" id="WP_019383411.1">
    <property type="nucleotide sequence ID" value="NZ_CP015506.1"/>
</dbReference>
<keyword evidence="2" id="KW-0238">DNA-binding</keyword>
<dbReference type="GO" id="GO:0097367">
    <property type="term" value="F:carbohydrate derivative binding"/>
    <property type="evidence" value="ECO:0007669"/>
    <property type="project" value="InterPro"/>
</dbReference>
<evidence type="ECO:0000313" key="7">
    <source>
        <dbReference type="Proteomes" id="UP000077856"/>
    </source>
</evidence>
<dbReference type="GO" id="GO:0003677">
    <property type="term" value="F:DNA binding"/>
    <property type="evidence" value="ECO:0007669"/>
    <property type="project" value="UniProtKB-KW"/>
</dbReference>
<dbReference type="Gene3D" id="1.10.10.10">
    <property type="entry name" value="Winged helix-like DNA-binding domain superfamily/Winged helix DNA-binding domain"/>
    <property type="match status" value="1"/>
</dbReference>
<keyword evidence="3" id="KW-0804">Transcription</keyword>
<feature type="domain" description="SIS" evidence="5">
    <location>
        <begin position="124"/>
        <end position="261"/>
    </location>
</feature>
<evidence type="ECO:0000313" key="6">
    <source>
        <dbReference type="EMBL" id="AND40387.1"/>
    </source>
</evidence>
<dbReference type="eggNOG" id="COG1737">
    <property type="taxonomic scope" value="Bacteria"/>
</dbReference>
<dbReference type="InterPro" id="IPR001347">
    <property type="entry name" value="SIS_dom"/>
</dbReference>
<dbReference type="PANTHER" id="PTHR30514">
    <property type="entry name" value="GLUCOKINASE"/>
    <property type="match status" value="1"/>
</dbReference>
<dbReference type="STRING" id="1196031.A361_14915"/>
<protein>
    <submittedName>
        <fullName evidence="6">Transcriptional regulator</fullName>
    </submittedName>
</protein>
<evidence type="ECO:0000256" key="3">
    <source>
        <dbReference type="ARBA" id="ARBA00023163"/>
    </source>
</evidence>
<dbReference type="Gene3D" id="3.40.50.10490">
    <property type="entry name" value="Glucose-6-phosphate isomerase like protein, domain 1"/>
    <property type="match status" value="1"/>
</dbReference>
<dbReference type="SUPFAM" id="SSF46689">
    <property type="entry name" value="Homeodomain-like"/>
    <property type="match status" value="1"/>
</dbReference>
<dbReference type="CDD" id="cd05013">
    <property type="entry name" value="SIS_RpiR"/>
    <property type="match status" value="1"/>
</dbReference>
<gene>
    <name evidence="6" type="ORF">A361_14915</name>
</gene>
<evidence type="ECO:0000256" key="1">
    <source>
        <dbReference type="ARBA" id="ARBA00023015"/>
    </source>
</evidence>
<dbReference type="InterPro" id="IPR046348">
    <property type="entry name" value="SIS_dom_sf"/>
</dbReference>
<dbReference type="Pfam" id="PF01418">
    <property type="entry name" value="HTH_6"/>
    <property type="match status" value="1"/>
</dbReference>
<dbReference type="PANTHER" id="PTHR30514:SF18">
    <property type="entry name" value="RPIR-FAMILY TRANSCRIPTIONAL REGULATOR"/>
    <property type="match status" value="1"/>
</dbReference>
<dbReference type="PROSITE" id="PS51071">
    <property type="entry name" value="HTH_RPIR"/>
    <property type="match status" value="1"/>
</dbReference>
<dbReference type="GO" id="GO:0003700">
    <property type="term" value="F:DNA-binding transcription factor activity"/>
    <property type="evidence" value="ECO:0007669"/>
    <property type="project" value="InterPro"/>
</dbReference>